<accession>A0A0F9C5U1</accession>
<dbReference type="EMBL" id="LAZR01034675">
    <property type="protein sequence ID" value="KKL44668.1"/>
    <property type="molecule type" value="Genomic_DNA"/>
</dbReference>
<name>A0A0F9C5U1_9ZZZZ</name>
<evidence type="ECO:0000313" key="1">
    <source>
        <dbReference type="EMBL" id="KKL44668.1"/>
    </source>
</evidence>
<organism evidence="1">
    <name type="scientific">marine sediment metagenome</name>
    <dbReference type="NCBI Taxonomy" id="412755"/>
    <lineage>
        <taxon>unclassified sequences</taxon>
        <taxon>metagenomes</taxon>
        <taxon>ecological metagenomes</taxon>
    </lineage>
</organism>
<dbReference type="AlphaFoldDB" id="A0A0F9C5U1"/>
<comment type="caution">
    <text evidence="1">The sequence shown here is derived from an EMBL/GenBank/DDBJ whole genome shotgun (WGS) entry which is preliminary data.</text>
</comment>
<feature type="non-terminal residue" evidence="1">
    <location>
        <position position="1"/>
    </location>
</feature>
<sequence length="63" mass="6895">SIYGYTPEEEVPREVTEKIYEQTVDYLEIVQVIAAVNAPSEKLELPEYAIGSAGLQPGPSPKS</sequence>
<gene>
    <name evidence="1" type="ORF">LCGC14_2363340</name>
</gene>
<reference evidence="1" key="1">
    <citation type="journal article" date="2015" name="Nature">
        <title>Complex archaea that bridge the gap between prokaryotes and eukaryotes.</title>
        <authorList>
            <person name="Spang A."/>
            <person name="Saw J.H."/>
            <person name="Jorgensen S.L."/>
            <person name="Zaremba-Niedzwiedzka K."/>
            <person name="Martijn J."/>
            <person name="Lind A.E."/>
            <person name="van Eijk R."/>
            <person name="Schleper C."/>
            <person name="Guy L."/>
            <person name="Ettema T.J."/>
        </authorList>
    </citation>
    <scope>NUCLEOTIDE SEQUENCE</scope>
</reference>
<proteinExistence type="predicted"/>
<protein>
    <submittedName>
        <fullName evidence="1">Uncharacterized protein</fullName>
    </submittedName>
</protein>